<protein>
    <submittedName>
        <fullName evidence="2">Uncharacterized protein</fullName>
    </submittedName>
</protein>
<evidence type="ECO:0000313" key="3">
    <source>
        <dbReference type="Proteomes" id="UP000326759"/>
    </source>
</evidence>
<dbReference type="OrthoDB" id="9615015at2759"/>
<feature type="non-terminal residue" evidence="2">
    <location>
        <position position="1"/>
    </location>
</feature>
<evidence type="ECO:0000256" key="1">
    <source>
        <dbReference type="SAM" id="MobiDB-lite"/>
    </source>
</evidence>
<dbReference type="Proteomes" id="UP000326759">
    <property type="component" value="Unassembled WGS sequence"/>
</dbReference>
<proteinExistence type="predicted"/>
<dbReference type="AlphaFoldDB" id="A0A5N5TFG9"/>
<feature type="region of interest" description="Disordered" evidence="1">
    <location>
        <begin position="1"/>
        <end position="50"/>
    </location>
</feature>
<name>A0A5N5TFG9_9CRUS</name>
<comment type="caution">
    <text evidence="2">The sequence shown here is derived from an EMBL/GenBank/DDBJ whole genome shotgun (WGS) entry which is preliminary data.</text>
</comment>
<dbReference type="EMBL" id="SEYY01001274">
    <property type="protein sequence ID" value="KAB7505373.1"/>
    <property type="molecule type" value="Genomic_DNA"/>
</dbReference>
<reference evidence="2 3" key="1">
    <citation type="journal article" date="2019" name="PLoS Biol.">
        <title>Sex chromosomes control vertical transmission of feminizing Wolbachia symbionts in an isopod.</title>
        <authorList>
            <person name="Becking T."/>
            <person name="Chebbi M.A."/>
            <person name="Giraud I."/>
            <person name="Moumen B."/>
            <person name="Laverre T."/>
            <person name="Caubet Y."/>
            <person name="Peccoud J."/>
            <person name="Gilbert C."/>
            <person name="Cordaux R."/>
        </authorList>
    </citation>
    <scope>NUCLEOTIDE SEQUENCE [LARGE SCALE GENOMIC DNA]</scope>
    <source>
        <strain evidence="2">ANa2</strain>
        <tissue evidence="2">Whole body excluding digestive tract and cuticle</tissue>
    </source>
</reference>
<feature type="compositionally biased region" description="Polar residues" evidence="1">
    <location>
        <begin position="1"/>
        <end position="10"/>
    </location>
</feature>
<accession>A0A5N5TFG9</accession>
<feature type="compositionally biased region" description="Polar residues" evidence="1">
    <location>
        <begin position="17"/>
        <end position="29"/>
    </location>
</feature>
<keyword evidence="3" id="KW-1185">Reference proteome</keyword>
<organism evidence="2 3">
    <name type="scientific">Armadillidium nasatum</name>
    <dbReference type="NCBI Taxonomy" id="96803"/>
    <lineage>
        <taxon>Eukaryota</taxon>
        <taxon>Metazoa</taxon>
        <taxon>Ecdysozoa</taxon>
        <taxon>Arthropoda</taxon>
        <taxon>Crustacea</taxon>
        <taxon>Multicrustacea</taxon>
        <taxon>Malacostraca</taxon>
        <taxon>Eumalacostraca</taxon>
        <taxon>Peracarida</taxon>
        <taxon>Isopoda</taxon>
        <taxon>Oniscidea</taxon>
        <taxon>Crinocheta</taxon>
        <taxon>Armadillidiidae</taxon>
        <taxon>Armadillidium</taxon>
    </lineage>
</organism>
<gene>
    <name evidence="2" type="ORF">Anas_11444</name>
</gene>
<evidence type="ECO:0000313" key="2">
    <source>
        <dbReference type="EMBL" id="KAB7505373.1"/>
    </source>
</evidence>
<sequence>TETQLNNLNNDAPKKASTASRSLTATPRHQANGRPPTLGAEQQHGGSLDLEAAGEKFWGEILERAVSSTSLHNVNRVHKTPKESNHYAVSSFVEIPREFRIKCDLHPMGIRPV</sequence>